<dbReference type="PANTHER" id="PTHR46903:SF2">
    <property type="entry name" value="ASPARTIC PUTATIVE DOMAIN-CONTAINING PROTEIN-RELATED"/>
    <property type="match status" value="1"/>
</dbReference>
<protein>
    <submittedName>
        <fullName evidence="1">Uncharacterized protein</fullName>
    </submittedName>
</protein>
<reference evidence="1" key="1">
    <citation type="submission" date="2020-04" db="EMBL/GenBank/DDBJ databases">
        <authorList>
            <person name="Alioto T."/>
            <person name="Alioto T."/>
            <person name="Gomez Garrido J."/>
        </authorList>
    </citation>
    <scope>NUCLEOTIDE SEQUENCE</scope>
    <source>
        <strain evidence="1">A484AB</strain>
    </source>
</reference>
<evidence type="ECO:0000313" key="2">
    <source>
        <dbReference type="Proteomes" id="UP001152795"/>
    </source>
</evidence>
<name>A0A7D9K4B5_PARCT</name>
<dbReference type="AlphaFoldDB" id="A0A7D9K4B5"/>
<gene>
    <name evidence="1" type="ORF">PACLA_8A036396</name>
</gene>
<accession>A0A7D9K4B5</accession>
<dbReference type="EMBL" id="CACRXK020027924">
    <property type="protein sequence ID" value="CAB4041196.1"/>
    <property type="molecule type" value="Genomic_DNA"/>
</dbReference>
<dbReference type="Proteomes" id="UP001152795">
    <property type="component" value="Unassembled WGS sequence"/>
</dbReference>
<evidence type="ECO:0000313" key="1">
    <source>
        <dbReference type="EMBL" id="CAB4041196.1"/>
    </source>
</evidence>
<dbReference type="OrthoDB" id="5988865at2759"/>
<sequence length="150" mass="16714">MSSIIGDAASSIDGSFDWFIFRNVGPSSQSDSIRPLAVVPQVAKSAGPAAYQECIEGIAKTNERVVASLAIQNLPKCHPEVFEGDATLFHPWKKSFNAMIHDANLNPNQEMAYLRNYTKGKVRELVDNYRKRQQSDPVITLRDLWTEMGS</sequence>
<dbReference type="PANTHER" id="PTHR46903">
    <property type="entry name" value="C2H2-TYPE DOMAIN-CONTAINING PROTEIN"/>
    <property type="match status" value="1"/>
</dbReference>
<comment type="caution">
    <text evidence="1">The sequence shown here is derived from an EMBL/GenBank/DDBJ whole genome shotgun (WGS) entry which is preliminary data.</text>
</comment>
<keyword evidence="2" id="KW-1185">Reference proteome</keyword>
<proteinExistence type="predicted"/>
<organism evidence="1 2">
    <name type="scientific">Paramuricea clavata</name>
    <name type="common">Red gorgonian</name>
    <name type="synonym">Violescent sea-whip</name>
    <dbReference type="NCBI Taxonomy" id="317549"/>
    <lineage>
        <taxon>Eukaryota</taxon>
        <taxon>Metazoa</taxon>
        <taxon>Cnidaria</taxon>
        <taxon>Anthozoa</taxon>
        <taxon>Octocorallia</taxon>
        <taxon>Malacalcyonacea</taxon>
        <taxon>Plexauridae</taxon>
        <taxon>Paramuricea</taxon>
    </lineage>
</organism>